<evidence type="ECO:0000313" key="1">
    <source>
        <dbReference type="EMBL" id="GCB82248.1"/>
    </source>
</evidence>
<proteinExistence type="predicted"/>
<keyword evidence="2" id="KW-1185">Reference proteome</keyword>
<dbReference type="AlphaFoldDB" id="A0A401QA42"/>
<organism evidence="1 2">
    <name type="scientific">Scyliorhinus torazame</name>
    <name type="common">Cloudy catshark</name>
    <name type="synonym">Catulus torazame</name>
    <dbReference type="NCBI Taxonomy" id="75743"/>
    <lineage>
        <taxon>Eukaryota</taxon>
        <taxon>Metazoa</taxon>
        <taxon>Chordata</taxon>
        <taxon>Craniata</taxon>
        <taxon>Vertebrata</taxon>
        <taxon>Chondrichthyes</taxon>
        <taxon>Elasmobranchii</taxon>
        <taxon>Galeomorphii</taxon>
        <taxon>Galeoidea</taxon>
        <taxon>Carcharhiniformes</taxon>
        <taxon>Scyliorhinidae</taxon>
        <taxon>Scyliorhinus</taxon>
    </lineage>
</organism>
<protein>
    <submittedName>
        <fullName evidence="1">Uncharacterized protein</fullName>
    </submittedName>
</protein>
<sequence>MERRIDRNRQRREWEDRRREILFEYEQYEYHGTSV</sequence>
<feature type="non-terminal residue" evidence="1">
    <location>
        <position position="35"/>
    </location>
</feature>
<name>A0A401QA42_SCYTO</name>
<evidence type="ECO:0000313" key="2">
    <source>
        <dbReference type="Proteomes" id="UP000288216"/>
    </source>
</evidence>
<reference evidence="1 2" key="1">
    <citation type="journal article" date="2018" name="Nat. Ecol. Evol.">
        <title>Shark genomes provide insights into elasmobranch evolution and the origin of vertebrates.</title>
        <authorList>
            <person name="Hara Y"/>
            <person name="Yamaguchi K"/>
            <person name="Onimaru K"/>
            <person name="Kadota M"/>
            <person name="Koyanagi M"/>
            <person name="Keeley SD"/>
            <person name="Tatsumi K"/>
            <person name="Tanaka K"/>
            <person name="Motone F"/>
            <person name="Kageyama Y"/>
            <person name="Nozu R"/>
            <person name="Adachi N"/>
            <person name="Nishimura O"/>
            <person name="Nakagawa R"/>
            <person name="Tanegashima C"/>
            <person name="Kiyatake I"/>
            <person name="Matsumoto R"/>
            <person name="Murakumo K"/>
            <person name="Nishida K"/>
            <person name="Terakita A"/>
            <person name="Kuratani S"/>
            <person name="Sato K"/>
            <person name="Hyodo S Kuraku.S."/>
        </authorList>
    </citation>
    <scope>NUCLEOTIDE SEQUENCE [LARGE SCALE GENOMIC DNA]</scope>
</reference>
<comment type="caution">
    <text evidence="1">The sequence shown here is derived from an EMBL/GenBank/DDBJ whole genome shotgun (WGS) entry which is preliminary data.</text>
</comment>
<dbReference type="Proteomes" id="UP000288216">
    <property type="component" value="Unassembled WGS sequence"/>
</dbReference>
<gene>
    <name evidence="1" type="ORF">scyTo_0022301</name>
</gene>
<dbReference type="STRING" id="75743.A0A401QA42"/>
<accession>A0A401QA42</accession>
<dbReference type="EMBL" id="BFAA01022012">
    <property type="protein sequence ID" value="GCB82248.1"/>
    <property type="molecule type" value="Genomic_DNA"/>
</dbReference>